<keyword evidence="2" id="KW-1185">Reference proteome</keyword>
<evidence type="ECO:0000313" key="2">
    <source>
        <dbReference type="Proteomes" id="UP000076871"/>
    </source>
</evidence>
<dbReference type="OrthoDB" id="3238562at2759"/>
<dbReference type="EMBL" id="KV427606">
    <property type="protein sequence ID" value="KZT12285.1"/>
    <property type="molecule type" value="Genomic_DNA"/>
</dbReference>
<reference evidence="1 2" key="1">
    <citation type="journal article" date="2016" name="Mol. Biol. Evol.">
        <title>Comparative Genomics of Early-Diverging Mushroom-Forming Fungi Provides Insights into the Origins of Lignocellulose Decay Capabilities.</title>
        <authorList>
            <person name="Nagy L.G."/>
            <person name="Riley R."/>
            <person name="Tritt A."/>
            <person name="Adam C."/>
            <person name="Daum C."/>
            <person name="Floudas D."/>
            <person name="Sun H."/>
            <person name="Yadav J.S."/>
            <person name="Pangilinan J."/>
            <person name="Larsson K.H."/>
            <person name="Matsuura K."/>
            <person name="Barry K."/>
            <person name="Labutti K."/>
            <person name="Kuo R."/>
            <person name="Ohm R.A."/>
            <person name="Bhattacharya S.S."/>
            <person name="Shirouzu T."/>
            <person name="Yoshinaga Y."/>
            <person name="Martin F.M."/>
            <person name="Grigoriev I.V."/>
            <person name="Hibbett D.S."/>
        </authorList>
    </citation>
    <scope>NUCLEOTIDE SEQUENCE [LARGE SCALE GENOMIC DNA]</scope>
    <source>
        <strain evidence="1 2">93-53</strain>
    </source>
</reference>
<protein>
    <recommendedName>
        <fullName evidence="3">WD40 repeat-like protein</fullName>
    </recommendedName>
</protein>
<organism evidence="1 2">
    <name type="scientific">Laetiporus sulphureus 93-53</name>
    <dbReference type="NCBI Taxonomy" id="1314785"/>
    <lineage>
        <taxon>Eukaryota</taxon>
        <taxon>Fungi</taxon>
        <taxon>Dikarya</taxon>
        <taxon>Basidiomycota</taxon>
        <taxon>Agaricomycotina</taxon>
        <taxon>Agaricomycetes</taxon>
        <taxon>Polyporales</taxon>
        <taxon>Laetiporus</taxon>
    </lineage>
</organism>
<dbReference type="SUPFAM" id="SSF50969">
    <property type="entry name" value="YVTN repeat-like/Quinoprotein amine dehydrogenase"/>
    <property type="match status" value="1"/>
</dbReference>
<evidence type="ECO:0000313" key="1">
    <source>
        <dbReference type="EMBL" id="KZT12285.1"/>
    </source>
</evidence>
<proteinExistence type="predicted"/>
<evidence type="ECO:0008006" key="3">
    <source>
        <dbReference type="Google" id="ProtNLM"/>
    </source>
</evidence>
<feature type="non-terminal residue" evidence="1">
    <location>
        <position position="1"/>
    </location>
</feature>
<sequence>HADLLNSGHSILSQDGQTLFVSNLVSGVDQYKFPSLERVRSYSYPIIRNQIMQVSTLGTQLVIGGDDGFTCLYDTTTGQLLQMLEH</sequence>
<accession>A0A165HWK6</accession>
<dbReference type="RefSeq" id="XP_040769933.1">
    <property type="nucleotide sequence ID" value="XM_040903313.1"/>
</dbReference>
<name>A0A165HWK6_9APHY</name>
<gene>
    <name evidence="1" type="ORF">LAESUDRAFT_623922</name>
</gene>
<dbReference type="AlphaFoldDB" id="A0A165HWK6"/>
<dbReference type="InterPro" id="IPR011044">
    <property type="entry name" value="Quino_amine_DH_bsu"/>
</dbReference>
<dbReference type="Proteomes" id="UP000076871">
    <property type="component" value="Unassembled WGS sequence"/>
</dbReference>
<dbReference type="GeneID" id="63820344"/>
<dbReference type="InParanoid" id="A0A165HWK6"/>
<feature type="non-terminal residue" evidence="1">
    <location>
        <position position="86"/>
    </location>
</feature>